<dbReference type="PROSITE" id="PS00061">
    <property type="entry name" value="ADH_SHORT"/>
    <property type="match status" value="1"/>
</dbReference>
<comment type="similarity">
    <text evidence="2">Belongs to the short-chain dehydrogenases/reductases (SDR) family.</text>
</comment>
<evidence type="ECO:0000256" key="1">
    <source>
        <dbReference type="ARBA" id="ARBA00000900"/>
    </source>
</evidence>
<keyword evidence="15" id="KW-1185">Reference proteome</keyword>
<keyword evidence="9" id="KW-0521">NADP</keyword>
<dbReference type="HOGENOM" id="CLU_360189_0_0_1"/>
<dbReference type="VEuPathDB" id="FungiDB:PMAA_035400"/>
<dbReference type="PhylomeDB" id="B6Q781"/>
<feature type="region of interest" description="Disordered" evidence="12">
    <location>
        <begin position="365"/>
        <end position="456"/>
    </location>
</feature>
<accession>B6Q781</accession>
<name>B6Q781_TALMQ</name>
<evidence type="ECO:0000256" key="2">
    <source>
        <dbReference type="ARBA" id="ARBA00006484"/>
    </source>
</evidence>
<keyword evidence="10" id="KW-0560">Oxidoreductase</keyword>
<comment type="catalytic activity">
    <reaction evidence="1">
        <text>S-ubiquitinyl-[E2 ubiquitin-conjugating enzyme]-L-cysteine + [acceptor protein]-L-lysine = [E2 ubiquitin-conjugating enzyme]-L-cysteine + N(6)-ubiquitinyl-[acceptor protein]-L-lysine.</text>
        <dbReference type="EC" id="2.3.2.27"/>
    </reaction>
</comment>
<proteinExistence type="inferred from homology"/>
<evidence type="ECO:0000256" key="5">
    <source>
        <dbReference type="ARBA" id="ARBA00022723"/>
    </source>
</evidence>
<evidence type="ECO:0000259" key="13">
    <source>
        <dbReference type="PROSITE" id="PS50089"/>
    </source>
</evidence>
<feature type="region of interest" description="Disordered" evidence="12">
    <location>
        <begin position="38"/>
        <end position="141"/>
    </location>
</feature>
<dbReference type="GO" id="GO:0016491">
    <property type="term" value="F:oxidoreductase activity"/>
    <property type="evidence" value="ECO:0007669"/>
    <property type="project" value="UniProtKB-KW"/>
</dbReference>
<feature type="region of interest" description="Disordered" evidence="12">
    <location>
        <begin position="164"/>
        <end position="184"/>
    </location>
</feature>
<evidence type="ECO:0000313" key="14">
    <source>
        <dbReference type="EMBL" id="EEA28746.1"/>
    </source>
</evidence>
<dbReference type="PANTHER" id="PTHR43976:SF16">
    <property type="entry name" value="SHORT-CHAIN DEHYDROGENASE_REDUCTASE FAMILY PROTEIN"/>
    <property type="match status" value="1"/>
</dbReference>
<dbReference type="Gene3D" id="3.30.40.10">
    <property type="entry name" value="Zinc/RING finger domain, C3HC4 (zinc finger)"/>
    <property type="match status" value="1"/>
</dbReference>
<dbReference type="InterPro" id="IPR057326">
    <property type="entry name" value="KR_dom"/>
</dbReference>
<evidence type="ECO:0000256" key="11">
    <source>
        <dbReference type="PROSITE-ProRule" id="PRU00175"/>
    </source>
</evidence>
<dbReference type="EMBL" id="DS995899">
    <property type="protein sequence ID" value="EEA28746.1"/>
    <property type="molecule type" value="Genomic_DNA"/>
</dbReference>
<protein>
    <recommendedName>
        <fullName evidence="3">RING-type E3 ubiquitin transferase</fullName>
        <ecNumber evidence="3">2.3.2.27</ecNumber>
    </recommendedName>
</protein>
<organism evidence="14 15">
    <name type="scientific">Talaromyces marneffei (strain ATCC 18224 / CBS 334.59 / QM 7333)</name>
    <name type="common">Penicillium marneffei</name>
    <dbReference type="NCBI Taxonomy" id="441960"/>
    <lineage>
        <taxon>Eukaryota</taxon>
        <taxon>Fungi</taxon>
        <taxon>Dikarya</taxon>
        <taxon>Ascomycota</taxon>
        <taxon>Pezizomycotina</taxon>
        <taxon>Eurotiomycetes</taxon>
        <taxon>Eurotiomycetidae</taxon>
        <taxon>Eurotiales</taxon>
        <taxon>Trichocomaceae</taxon>
        <taxon>Talaromyces</taxon>
        <taxon>Talaromyces sect. Talaromyces</taxon>
    </lineage>
</organism>
<evidence type="ECO:0000256" key="6">
    <source>
        <dbReference type="ARBA" id="ARBA00022771"/>
    </source>
</evidence>
<dbReference type="GO" id="GO:0016567">
    <property type="term" value="P:protein ubiquitination"/>
    <property type="evidence" value="ECO:0007669"/>
    <property type="project" value="UniProtKB-ARBA"/>
</dbReference>
<keyword evidence="8" id="KW-0862">Zinc</keyword>
<dbReference type="GO" id="GO:0061630">
    <property type="term" value="F:ubiquitin protein ligase activity"/>
    <property type="evidence" value="ECO:0007669"/>
    <property type="project" value="UniProtKB-EC"/>
</dbReference>
<dbReference type="PRINTS" id="PR00080">
    <property type="entry name" value="SDRFAMILY"/>
</dbReference>
<keyword evidence="6 11" id="KW-0863">Zinc-finger</keyword>
<dbReference type="SUPFAM" id="SSF51735">
    <property type="entry name" value="NAD(P)-binding Rossmann-fold domains"/>
    <property type="match status" value="1"/>
</dbReference>
<dbReference type="PROSITE" id="PS50089">
    <property type="entry name" value="ZF_RING_2"/>
    <property type="match status" value="1"/>
</dbReference>
<keyword evidence="5" id="KW-0479">Metal-binding</keyword>
<sequence>MPERGEDVLCYHCNNVFPKDEFGLMCPRCGSDFTEIIEGSAEEQHPTEEYNSRASSPPFPSSLSPRPPQSPQSPRSARYDAENPFFNHNPWAETNDDEPQRFGSPPRVSRHQYRSPDGRITFTSTTFTTGMGGRVRSPPSPDPYGGEPLLRTVGSIFQELTGVYNTQNRNGPPPDREDPWETPGTTRGANLHGGLWPRDTDSPQPPTVPLASLNDIFDLLRTDTAGDGFDRPRGGIHIMGATGMGPMHPLSLLATILGGGRIGDAVYSQEELDRVISQLVDQNMNQGAPPAAETAIQSLPKKVVDQEMLGVEGRAECSICMDPVELGSEVTELPCKHWFHGDCIEMWLKQHNTCPHCRRPIDQGENAPGTRNNPVVIPSSPPQSPPRRRSSAFGYESNRDYSGSPYRSHGHRTSSGSSFNNNHRTSPHHTASAPPEERREQSSQDQPENQSQSSGGGVAGWLRSHFGALLYALQACVICVRIRKYSQNPNNFAMASKTWLITGASSGLGAAIAEAALQAGHKVIATARNPTKAAAENPQISKLGGTWVELDVTHLETSKKVEEAINQAGGVIDVVINNAGYSLLGSIEDMSEEEIQTQFSTNVFGAVRVLKGALPFMRAKKSGTILNISSSAGLDGLPTCAMYAGSKFALEGMSESLSRELSPFNIRVLLIEPGEFRTKFLSAYVEPAAGMNKQYARTPLETYLEVFKSKDGKQQGDPAKAAQRIFEVIRNTGMAAGKENFLRVPLGKDCYERFRVKCETMQENLLQMKDIAHSTGY</sequence>
<dbReference type="SMART" id="SM00184">
    <property type="entry name" value="RING"/>
    <property type="match status" value="1"/>
</dbReference>
<evidence type="ECO:0000256" key="3">
    <source>
        <dbReference type="ARBA" id="ARBA00012483"/>
    </source>
</evidence>
<dbReference type="InterPro" id="IPR020904">
    <property type="entry name" value="Sc_DH/Rdtase_CS"/>
</dbReference>
<dbReference type="FunFam" id="3.30.40.10:FF:000127">
    <property type="entry name" value="E3 ubiquitin-protein ligase RNF181"/>
    <property type="match status" value="1"/>
</dbReference>
<dbReference type="OrthoDB" id="8062037at2759"/>
<evidence type="ECO:0000256" key="10">
    <source>
        <dbReference type="ARBA" id="ARBA00023002"/>
    </source>
</evidence>
<gene>
    <name evidence="14" type="ORF">PMAA_035400</name>
</gene>
<keyword evidence="7" id="KW-0833">Ubl conjugation pathway</keyword>
<dbReference type="InterPro" id="IPR036291">
    <property type="entry name" value="NAD(P)-bd_dom_sf"/>
</dbReference>
<dbReference type="Gene3D" id="3.40.50.720">
    <property type="entry name" value="NAD(P)-binding Rossmann-like Domain"/>
    <property type="match status" value="1"/>
</dbReference>
<dbReference type="InterPro" id="IPR001841">
    <property type="entry name" value="Znf_RING"/>
</dbReference>
<dbReference type="Pfam" id="PF13639">
    <property type="entry name" value="zf-RING_2"/>
    <property type="match status" value="1"/>
</dbReference>
<dbReference type="GO" id="GO:0008270">
    <property type="term" value="F:zinc ion binding"/>
    <property type="evidence" value="ECO:0007669"/>
    <property type="project" value="UniProtKB-KW"/>
</dbReference>
<dbReference type="SMART" id="SM00822">
    <property type="entry name" value="PKS_KR"/>
    <property type="match status" value="1"/>
</dbReference>
<evidence type="ECO:0000313" key="15">
    <source>
        <dbReference type="Proteomes" id="UP000001294"/>
    </source>
</evidence>
<keyword evidence="4" id="KW-0808">Transferase</keyword>
<dbReference type="AlphaFoldDB" id="B6Q781"/>
<dbReference type="CDD" id="cd05374">
    <property type="entry name" value="17beta-HSD-like_SDR_c"/>
    <property type="match status" value="1"/>
</dbReference>
<dbReference type="Pfam" id="PF00106">
    <property type="entry name" value="adh_short"/>
    <property type="match status" value="1"/>
</dbReference>
<evidence type="ECO:0000256" key="12">
    <source>
        <dbReference type="SAM" id="MobiDB-lite"/>
    </source>
</evidence>
<evidence type="ECO:0000256" key="9">
    <source>
        <dbReference type="ARBA" id="ARBA00022857"/>
    </source>
</evidence>
<dbReference type="InterPro" id="IPR002347">
    <property type="entry name" value="SDR_fam"/>
</dbReference>
<dbReference type="EC" id="2.3.2.27" evidence="3"/>
<dbReference type="SUPFAM" id="SSF57850">
    <property type="entry name" value="RING/U-box"/>
    <property type="match status" value="1"/>
</dbReference>
<feature type="compositionally biased region" description="Pro residues" evidence="12">
    <location>
        <begin position="57"/>
        <end position="71"/>
    </location>
</feature>
<dbReference type="InterPro" id="IPR051911">
    <property type="entry name" value="SDR_oxidoreductase"/>
</dbReference>
<dbReference type="InterPro" id="IPR013083">
    <property type="entry name" value="Znf_RING/FYVE/PHD"/>
</dbReference>
<dbReference type="Proteomes" id="UP000001294">
    <property type="component" value="Unassembled WGS sequence"/>
</dbReference>
<dbReference type="PRINTS" id="PR00081">
    <property type="entry name" value="GDHRDH"/>
</dbReference>
<evidence type="ECO:0000256" key="8">
    <source>
        <dbReference type="ARBA" id="ARBA00022833"/>
    </source>
</evidence>
<dbReference type="PANTHER" id="PTHR43976">
    <property type="entry name" value="SHORT CHAIN DEHYDROGENASE"/>
    <property type="match status" value="1"/>
</dbReference>
<reference evidence="15" key="1">
    <citation type="journal article" date="2015" name="Genome Announc.">
        <title>Genome sequence of the AIDS-associated pathogen Penicillium marneffei (ATCC18224) and its near taxonomic relative Talaromyces stipitatus (ATCC10500).</title>
        <authorList>
            <person name="Nierman W.C."/>
            <person name="Fedorova-Abrams N.D."/>
            <person name="Andrianopoulos A."/>
        </authorList>
    </citation>
    <scope>NUCLEOTIDE SEQUENCE [LARGE SCALE GENOMIC DNA]</scope>
    <source>
        <strain evidence="15">ATCC 18224 / CBS 334.59 / QM 7333</strain>
    </source>
</reference>
<feature type="domain" description="RING-type" evidence="13">
    <location>
        <begin position="317"/>
        <end position="358"/>
    </location>
</feature>
<feature type="compositionally biased region" description="Basic and acidic residues" evidence="12">
    <location>
        <begin position="42"/>
        <end position="51"/>
    </location>
</feature>
<feature type="compositionally biased region" description="Polar residues" evidence="12">
    <location>
        <begin position="443"/>
        <end position="453"/>
    </location>
</feature>
<evidence type="ECO:0000256" key="4">
    <source>
        <dbReference type="ARBA" id="ARBA00022679"/>
    </source>
</evidence>
<evidence type="ECO:0000256" key="7">
    <source>
        <dbReference type="ARBA" id="ARBA00022786"/>
    </source>
</evidence>